<dbReference type="FunFam" id="1.20.1740.10:FF:000001">
    <property type="entry name" value="Amino acid permease"/>
    <property type="match status" value="1"/>
</dbReference>
<feature type="transmembrane region" description="Helical" evidence="6">
    <location>
        <begin position="490"/>
        <end position="510"/>
    </location>
</feature>
<dbReference type="GeneID" id="85496008"/>
<accession>A0AA48L562</accession>
<evidence type="ECO:0000313" key="9">
    <source>
        <dbReference type="Proteomes" id="UP001233271"/>
    </source>
</evidence>
<feature type="transmembrane region" description="Helical" evidence="6">
    <location>
        <begin position="458"/>
        <end position="478"/>
    </location>
</feature>
<feature type="transmembrane region" description="Helical" evidence="6">
    <location>
        <begin position="159"/>
        <end position="180"/>
    </location>
</feature>
<feature type="transmembrane region" description="Helical" evidence="6">
    <location>
        <begin position="414"/>
        <end position="437"/>
    </location>
</feature>
<evidence type="ECO:0000256" key="6">
    <source>
        <dbReference type="SAM" id="Phobius"/>
    </source>
</evidence>
<keyword evidence="5 6" id="KW-0472">Membrane</keyword>
<evidence type="ECO:0000256" key="2">
    <source>
        <dbReference type="ARBA" id="ARBA00022448"/>
    </source>
</evidence>
<evidence type="ECO:0000256" key="4">
    <source>
        <dbReference type="ARBA" id="ARBA00022989"/>
    </source>
</evidence>
<dbReference type="GO" id="GO:0015171">
    <property type="term" value="F:amino acid transmembrane transporter activity"/>
    <property type="evidence" value="ECO:0007669"/>
    <property type="project" value="TreeGrafter"/>
</dbReference>
<feature type="transmembrane region" description="Helical" evidence="6">
    <location>
        <begin position="77"/>
        <end position="97"/>
    </location>
</feature>
<keyword evidence="4 6" id="KW-1133">Transmembrane helix</keyword>
<evidence type="ECO:0000256" key="1">
    <source>
        <dbReference type="ARBA" id="ARBA00004141"/>
    </source>
</evidence>
<feature type="transmembrane region" description="Helical" evidence="6">
    <location>
        <begin position="377"/>
        <end position="402"/>
    </location>
</feature>
<feature type="transmembrane region" description="Helical" evidence="6">
    <location>
        <begin position="283"/>
        <end position="302"/>
    </location>
</feature>
<keyword evidence="9" id="KW-1185">Reference proteome</keyword>
<evidence type="ECO:0000256" key="3">
    <source>
        <dbReference type="ARBA" id="ARBA00022692"/>
    </source>
</evidence>
<dbReference type="GO" id="GO:0016020">
    <property type="term" value="C:membrane"/>
    <property type="evidence" value="ECO:0007669"/>
    <property type="project" value="UniProtKB-SubCell"/>
</dbReference>
<dbReference type="PANTHER" id="PTHR43341:SF4">
    <property type="entry name" value="ARGININE PERMEASE CAN1-RELATED"/>
    <property type="match status" value="1"/>
</dbReference>
<dbReference type="EMBL" id="AP028215">
    <property type="protein sequence ID" value="BEI92138.1"/>
    <property type="molecule type" value="Genomic_DNA"/>
</dbReference>
<keyword evidence="2" id="KW-0813">Transport</keyword>
<reference evidence="8" key="1">
    <citation type="journal article" date="2023" name="BMC Genomics">
        <title>Chromosome-level genome assemblies of Cutaneotrichosporon spp. (Trichosporonales, Basidiomycota) reveal imbalanced evolution between nucleotide sequences and chromosome synteny.</title>
        <authorList>
            <person name="Kobayashi Y."/>
            <person name="Kayamori A."/>
            <person name="Aoki K."/>
            <person name="Shiwa Y."/>
            <person name="Matsutani M."/>
            <person name="Fujita N."/>
            <person name="Sugita T."/>
            <person name="Iwasaki W."/>
            <person name="Tanaka N."/>
            <person name="Takashima M."/>
        </authorList>
    </citation>
    <scope>NUCLEOTIDE SEQUENCE</scope>
    <source>
        <strain evidence="8">HIS019</strain>
    </source>
</reference>
<feature type="transmembrane region" description="Helical" evidence="6">
    <location>
        <begin position="340"/>
        <end position="365"/>
    </location>
</feature>
<dbReference type="KEGG" id="ccac:CcaHIS019_0409580"/>
<dbReference type="PIRSF" id="PIRSF006060">
    <property type="entry name" value="AA_transporter"/>
    <property type="match status" value="1"/>
</dbReference>
<dbReference type="Proteomes" id="UP001233271">
    <property type="component" value="Chromosome 4"/>
</dbReference>
<dbReference type="InterPro" id="IPR050524">
    <property type="entry name" value="APC_YAT"/>
</dbReference>
<comment type="subcellular location">
    <subcellularLocation>
        <location evidence="1">Membrane</location>
        <topology evidence="1">Multi-pass membrane protein</topology>
    </subcellularLocation>
</comment>
<gene>
    <name evidence="8" type="ORF">CcaverHIS019_0409580</name>
</gene>
<sequence>MDVTPDTPDTATLHDDVEKKGLSELERTDEALLKREGDHGIKRDLPPRVVSMIAIAGTIGTGLFLSSGSALTSGGPVGAFLGYTVMGIMVGCMMYCLGEMMCFKPNVGAYIEMGATYVDPAVAFCMSWACMMQSCVCIPAEISAIGLLAGYWDKNTDHLAGYIAAGVVAVALITVIPVRWYGEVEFFFAAVKVTALIGLIIFGIVVNTGGVPGSSYIGGRYWVHEPFNDTFLDLKPVSKARFLGFWQVMTAAGYSFSGMESLAVVAGEAANPRHTMRVAVRTVFYRVVGLYCLSILILGLSVSQHSPDLLDAVNAGGETAASSPFVVLCRQVNVKVLPDIINAVVLTSAFSSANENAYAVARFTMAMARQGWLPKSIFLYTYNGVPIAGALFASAMGCLAFMSCSEGSNQVFVWFSNLDALSAMVLWILICATYTRFHRALKVQGIDRRNLSFRSWGQPYLAYMCIVFFSLVVLFNGFSSFVNGFKVSNFIASYITLPILFTAWAGFKIVRRSKVVPLESIDLSGGPAKALIGTAYDK</sequence>
<organism evidence="8 9">
    <name type="scientific">Cutaneotrichosporon cavernicola</name>
    <dbReference type="NCBI Taxonomy" id="279322"/>
    <lineage>
        <taxon>Eukaryota</taxon>
        <taxon>Fungi</taxon>
        <taxon>Dikarya</taxon>
        <taxon>Basidiomycota</taxon>
        <taxon>Agaricomycotina</taxon>
        <taxon>Tremellomycetes</taxon>
        <taxon>Trichosporonales</taxon>
        <taxon>Trichosporonaceae</taxon>
        <taxon>Cutaneotrichosporon</taxon>
    </lineage>
</organism>
<evidence type="ECO:0000259" key="7">
    <source>
        <dbReference type="Pfam" id="PF00324"/>
    </source>
</evidence>
<dbReference type="RefSeq" id="XP_060457403.1">
    <property type="nucleotide sequence ID" value="XM_060600850.1"/>
</dbReference>
<dbReference type="PANTHER" id="PTHR43341">
    <property type="entry name" value="AMINO ACID PERMEASE"/>
    <property type="match status" value="1"/>
</dbReference>
<feature type="transmembrane region" description="Helical" evidence="6">
    <location>
        <begin position="49"/>
        <end position="71"/>
    </location>
</feature>
<dbReference type="Gene3D" id="1.20.1740.10">
    <property type="entry name" value="Amino acid/polyamine transporter I"/>
    <property type="match status" value="1"/>
</dbReference>
<keyword evidence="3 6" id="KW-0812">Transmembrane</keyword>
<feature type="domain" description="Amino acid permease/ SLC12A" evidence="7">
    <location>
        <begin position="50"/>
        <end position="514"/>
    </location>
</feature>
<evidence type="ECO:0000256" key="5">
    <source>
        <dbReference type="ARBA" id="ARBA00023136"/>
    </source>
</evidence>
<protein>
    <recommendedName>
        <fullName evidence="7">Amino acid permease/ SLC12A domain-containing protein</fullName>
    </recommendedName>
</protein>
<proteinExistence type="predicted"/>
<dbReference type="AlphaFoldDB" id="A0AA48L562"/>
<evidence type="ECO:0000313" key="8">
    <source>
        <dbReference type="EMBL" id="BEI92138.1"/>
    </source>
</evidence>
<dbReference type="InterPro" id="IPR004841">
    <property type="entry name" value="AA-permease/SLC12A_dom"/>
</dbReference>
<name>A0AA48L562_9TREE</name>
<dbReference type="Pfam" id="PF00324">
    <property type="entry name" value="AA_permease"/>
    <property type="match status" value="1"/>
</dbReference>